<gene>
    <name evidence="11" type="ORF">DX908_14330</name>
</gene>
<dbReference type="Proteomes" id="UP000264589">
    <property type="component" value="Unassembled WGS sequence"/>
</dbReference>
<comment type="cofactor">
    <cofactor evidence="2 10">
        <name>Mg(2+)</name>
        <dbReference type="ChEBI" id="CHEBI:18420"/>
    </cofactor>
</comment>
<comment type="function">
    <text evidence="10">Specifically catalyzes the dephosphorylation of 2-phosphoglycolate. Is involved in the dissimilation of the intracellular 2-phosphoglycolate formed during the DNA repair of 3'-phosphoglycolate ends, a major class of DNA lesions induced by oxidative stress.</text>
</comment>
<evidence type="ECO:0000313" key="12">
    <source>
        <dbReference type="Proteomes" id="UP000264589"/>
    </source>
</evidence>
<proteinExistence type="inferred from homology"/>
<evidence type="ECO:0000256" key="6">
    <source>
        <dbReference type="ARBA" id="ARBA00022723"/>
    </source>
</evidence>
<dbReference type="InterPro" id="IPR023214">
    <property type="entry name" value="HAD_sf"/>
</dbReference>
<dbReference type="EC" id="3.1.3.18" evidence="5 10"/>
<dbReference type="InterPro" id="IPR050155">
    <property type="entry name" value="HAD-like_hydrolase_sf"/>
</dbReference>
<evidence type="ECO:0000256" key="2">
    <source>
        <dbReference type="ARBA" id="ARBA00001946"/>
    </source>
</evidence>
<evidence type="ECO:0000256" key="4">
    <source>
        <dbReference type="ARBA" id="ARBA00006171"/>
    </source>
</evidence>
<comment type="catalytic activity">
    <reaction evidence="1 10">
        <text>2-phosphoglycolate + H2O = glycolate + phosphate</text>
        <dbReference type="Rhea" id="RHEA:14369"/>
        <dbReference type="ChEBI" id="CHEBI:15377"/>
        <dbReference type="ChEBI" id="CHEBI:29805"/>
        <dbReference type="ChEBI" id="CHEBI:43474"/>
        <dbReference type="ChEBI" id="CHEBI:58033"/>
        <dbReference type="EC" id="3.1.3.18"/>
    </reaction>
</comment>
<comment type="pathway">
    <text evidence="3 10">Organic acid metabolism; glycolate biosynthesis; glycolate from 2-phosphoglycolate: step 1/1.</text>
</comment>
<dbReference type="PANTHER" id="PTHR43434">
    <property type="entry name" value="PHOSPHOGLYCOLATE PHOSPHATASE"/>
    <property type="match status" value="1"/>
</dbReference>
<keyword evidence="6 10" id="KW-0479">Metal-binding</keyword>
<dbReference type="InParanoid" id="A0A371R7M1"/>
<evidence type="ECO:0000256" key="1">
    <source>
        <dbReference type="ARBA" id="ARBA00000830"/>
    </source>
</evidence>
<feature type="active site" description="Nucleophile" evidence="10">
    <location>
        <position position="14"/>
    </location>
</feature>
<dbReference type="InterPro" id="IPR023198">
    <property type="entry name" value="PGP-like_dom2"/>
</dbReference>
<dbReference type="GO" id="GO:0046872">
    <property type="term" value="F:metal ion binding"/>
    <property type="evidence" value="ECO:0007669"/>
    <property type="project" value="UniProtKB-KW"/>
</dbReference>
<sequence>MTAPDFHDLTVIFDLDGTLIDSAPDLTEALNHVLRSEELSPVEPATVRSLVGQGARALIERGLELQGHGLPDEHEADRLVGRFIDYYRDHIADHSVLFPGAEACMDTLSSWGATLAVCTNKPEALTLPLLDTLEISARFAEIIARDSLPEHKPSGVPLTEILHRTKTPHGVMIGDTVTDLGAARNAGLPCFLATFGYGHVEGPLHKKEQRFDDFEALPQMISDLMSAS</sequence>
<dbReference type="SFLD" id="SFLDS00003">
    <property type="entry name" value="Haloacid_Dehalogenase"/>
    <property type="match status" value="1"/>
</dbReference>
<dbReference type="PANTHER" id="PTHR43434:SF1">
    <property type="entry name" value="PHOSPHOGLYCOLATE PHOSPHATASE"/>
    <property type="match status" value="1"/>
</dbReference>
<comment type="similarity">
    <text evidence="4 10">Belongs to the HAD-like hydrolase superfamily. CbbY/CbbZ/Gph/YieH family.</text>
</comment>
<dbReference type="GO" id="GO:0046295">
    <property type="term" value="P:glycolate biosynthetic process"/>
    <property type="evidence" value="ECO:0007669"/>
    <property type="project" value="UniProtKB-UniRule"/>
</dbReference>
<comment type="caution">
    <text evidence="11">The sequence shown here is derived from an EMBL/GenBank/DDBJ whole genome shotgun (WGS) entry which is preliminary data.</text>
</comment>
<dbReference type="AlphaFoldDB" id="A0A371R7M1"/>
<evidence type="ECO:0000313" key="11">
    <source>
        <dbReference type="EMBL" id="RFB01462.1"/>
    </source>
</evidence>
<dbReference type="HAMAP" id="MF_00495">
    <property type="entry name" value="GPH_hydrolase_bact"/>
    <property type="match status" value="1"/>
</dbReference>
<evidence type="ECO:0000256" key="5">
    <source>
        <dbReference type="ARBA" id="ARBA00013078"/>
    </source>
</evidence>
<dbReference type="EMBL" id="QUQO01000002">
    <property type="protein sequence ID" value="RFB01462.1"/>
    <property type="molecule type" value="Genomic_DNA"/>
</dbReference>
<dbReference type="OrthoDB" id="9793014at2"/>
<reference evidence="11 12" key="1">
    <citation type="submission" date="2018-08" db="EMBL/GenBank/DDBJ databases">
        <title>Parvularcula sp. SM1705, isolated from surface water of the South Sea China.</title>
        <authorList>
            <person name="Sun L."/>
        </authorList>
    </citation>
    <scope>NUCLEOTIDE SEQUENCE [LARGE SCALE GENOMIC DNA]</scope>
    <source>
        <strain evidence="11 12">SM1705</strain>
    </source>
</reference>
<dbReference type="FunCoup" id="A0A371R7M1">
    <property type="interactions" value="431"/>
</dbReference>
<dbReference type="GO" id="GO:0005975">
    <property type="term" value="P:carbohydrate metabolic process"/>
    <property type="evidence" value="ECO:0007669"/>
    <property type="project" value="InterPro"/>
</dbReference>
<feature type="binding site" evidence="10">
    <location>
        <position position="16"/>
    </location>
    <ligand>
        <name>Mg(2+)</name>
        <dbReference type="ChEBI" id="CHEBI:18420"/>
    </ligand>
</feature>
<dbReference type="InterPro" id="IPR041492">
    <property type="entry name" value="HAD_2"/>
</dbReference>
<dbReference type="NCBIfam" id="TIGR01549">
    <property type="entry name" value="HAD-SF-IA-v1"/>
    <property type="match status" value="1"/>
</dbReference>
<dbReference type="Gene3D" id="3.40.50.1000">
    <property type="entry name" value="HAD superfamily/HAD-like"/>
    <property type="match status" value="1"/>
</dbReference>
<dbReference type="InterPro" id="IPR006439">
    <property type="entry name" value="HAD-SF_hydro_IA"/>
</dbReference>
<dbReference type="SFLD" id="SFLDG01129">
    <property type="entry name" value="C1.5:_HAD__Beta-PGM__Phosphata"/>
    <property type="match status" value="1"/>
</dbReference>
<dbReference type="GO" id="GO:0006281">
    <property type="term" value="P:DNA repair"/>
    <property type="evidence" value="ECO:0007669"/>
    <property type="project" value="TreeGrafter"/>
</dbReference>
<dbReference type="UniPathway" id="UPA00865">
    <property type="reaction ID" value="UER00834"/>
</dbReference>
<keyword evidence="9 10" id="KW-0119">Carbohydrate metabolism</keyword>
<dbReference type="GO" id="GO:0008967">
    <property type="term" value="F:phosphoglycolate phosphatase activity"/>
    <property type="evidence" value="ECO:0007669"/>
    <property type="project" value="UniProtKB-UniRule"/>
</dbReference>
<organism evidence="11 12">
    <name type="scientific">Parvularcula marina</name>
    <dbReference type="NCBI Taxonomy" id="2292771"/>
    <lineage>
        <taxon>Bacteria</taxon>
        <taxon>Pseudomonadati</taxon>
        <taxon>Pseudomonadota</taxon>
        <taxon>Alphaproteobacteria</taxon>
        <taxon>Parvularculales</taxon>
        <taxon>Parvularculaceae</taxon>
        <taxon>Parvularcula</taxon>
    </lineage>
</organism>
<feature type="binding site" evidence="10">
    <location>
        <position position="14"/>
    </location>
    <ligand>
        <name>Mg(2+)</name>
        <dbReference type="ChEBI" id="CHEBI:18420"/>
    </ligand>
</feature>
<protein>
    <recommendedName>
        <fullName evidence="5 10">Phosphoglycolate phosphatase</fullName>
        <shortName evidence="10">PGP</shortName>
        <shortName evidence="10">PGPase</shortName>
        <ecNumber evidence="5 10">3.1.3.18</ecNumber>
    </recommendedName>
</protein>
<evidence type="ECO:0000256" key="3">
    <source>
        <dbReference type="ARBA" id="ARBA00004818"/>
    </source>
</evidence>
<dbReference type="Pfam" id="PF13419">
    <property type="entry name" value="HAD_2"/>
    <property type="match status" value="1"/>
</dbReference>
<name>A0A371R7M1_9PROT</name>
<dbReference type="SUPFAM" id="SSF56784">
    <property type="entry name" value="HAD-like"/>
    <property type="match status" value="1"/>
</dbReference>
<evidence type="ECO:0000256" key="8">
    <source>
        <dbReference type="ARBA" id="ARBA00022842"/>
    </source>
</evidence>
<keyword evidence="7 10" id="KW-0378">Hydrolase</keyword>
<dbReference type="GO" id="GO:0005829">
    <property type="term" value="C:cytosol"/>
    <property type="evidence" value="ECO:0007669"/>
    <property type="project" value="TreeGrafter"/>
</dbReference>
<dbReference type="InterPro" id="IPR037512">
    <property type="entry name" value="PGPase_prok"/>
</dbReference>
<accession>A0A371R7M1</accession>
<dbReference type="InterPro" id="IPR036412">
    <property type="entry name" value="HAD-like_sf"/>
</dbReference>
<keyword evidence="12" id="KW-1185">Reference proteome</keyword>
<feature type="binding site" evidence="10">
    <location>
        <position position="175"/>
    </location>
    <ligand>
        <name>Mg(2+)</name>
        <dbReference type="ChEBI" id="CHEBI:18420"/>
    </ligand>
</feature>
<evidence type="ECO:0000256" key="10">
    <source>
        <dbReference type="HAMAP-Rule" id="MF_00495"/>
    </source>
</evidence>
<evidence type="ECO:0000256" key="7">
    <source>
        <dbReference type="ARBA" id="ARBA00022801"/>
    </source>
</evidence>
<evidence type="ECO:0000256" key="9">
    <source>
        <dbReference type="ARBA" id="ARBA00023277"/>
    </source>
</evidence>
<dbReference type="Gene3D" id="1.10.150.240">
    <property type="entry name" value="Putative phosphatase, domain 2"/>
    <property type="match status" value="1"/>
</dbReference>
<dbReference type="RefSeq" id="WP_116393178.1">
    <property type="nucleotide sequence ID" value="NZ_QUQO01000002.1"/>
</dbReference>
<keyword evidence="8 10" id="KW-0460">Magnesium</keyword>